<accession>A0AAC9LG83</accession>
<sequence>MSGFDATIPTPELPSGPRSALVVGTTAYQDPALPPLQSPAVDVRELTSVLADPRIGGFRVKSLDDPPVQELRERLENFLHDREPQELVLVYLSGHGVRDLRGRLFYAAKDTRKNRLASTGVEDEWLRRLLQECRSRQKVLILDCCFSGAFISGAKAGVDELPLGLGAADAGRGLAILTASRAGEYAFEGDSSAAVDDGSALPSVFTAGLVHGLATGAADTDHDGLVSVDDAYEHARGHVQDRNGEQNPQRSLISGEGRIWLARNPFGGRGASTLPPERARIGLQPSGPGTWVQPPPAPGPGIAVAARADGPQSPLDLAADRLAAAMSLQRTKTATQRLLYSPAPIPVRWRRSVARGVAVPIAAALGDARRATRFEPLPGVTAADATSSAAGGIPELFAVYAGLRSGRVIVLGGPGRGKSDTATLTVLEALKHRAALDVADRVRVPVPVLLSVEGWDPARQRLSDWLAVRLAADHRFLRSNVYGRDAAVRLVEEGRIALFLDGFDELTLGLRTAVLHQIDQYATHRVMIFSRTEHYEETVRACGPLNGAAALELLPVTRDDAAAFLAHCQVEPAPEPWHRLIVHLGAEPDGPLANALDSPLTLTLVRDGFRQDPAGVQELLEPGRFATRDEIVAHLLDRLVDITYRDVSGKVPSTDQPEPARRWLCYLAAGLDDRRSSALDWRLLHQWAPRLPRIAAFGALGMLAAALCGVALFNPAVHYRVHGRNDLAFGVPYLGLLGLLFGLAAGAVNEFRASSERRFTPSGETRPRRTNPTIGLVVGLAVTPTVANLSNYWFGLLAGLAAGGTAAVTAVPVRGLPNGTGWWASLRVRFALVAGGAAGLPVGLAFWYERSLADGLWAGCVSTLAIGLLVGATRPSPRARSLIDPATAWREDLRRAAVLAVGPGLCLGLAWGFDGNLDGLRLPAVVLGIALLVSLACMAAVSDSCRTTLVFLQLSRRGLLPARGMRFLAKAYRHRLLRAEGPVYQFRHALLQKKLAQEWRESLRLLPRQ</sequence>
<dbReference type="InterPro" id="IPR052039">
    <property type="entry name" value="Caspase-related_regulators"/>
</dbReference>
<dbReference type="RefSeq" id="WP_075765276.1">
    <property type="nucleotide sequence ID" value="NZ_CP016076.1"/>
</dbReference>
<evidence type="ECO:0000259" key="2">
    <source>
        <dbReference type="Pfam" id="PF00656"/>
    </source>
</evidence>
<keyword evidence="4" id="KW-1185">Reference proteome</keyword>
<dbReference type="InterPro" id="IPR029030">
    <property type="entry name" value="Caspase-like_dom_sf"/>
</dbReference>
<dbReference type="GO" id="GO:0006508">
    <property type="term" value="P:proteolysis"/>
    <property type="evidence" value="ECO:0007669"/>
    <property type="project" value="InterPro"/>
</dbReference>
<dbReference type="SUPFAM" id="SSF52129">
    <property type="entry name" value="Caspase-like"/>
    <property type="match status" value="1"/>
</dbReference>
<dbReference type="AlphaFoldDB" id="A0AAC9LG83"/>
<keyword evidence="1" id="KW-0472">Membrane</keyword>
<dbReference type="PANTHER" id="PTHR22576">
    <property type="entry name" value="MUCOSA ASSOCIATED LYMPHOID TISSUE LYMPHOMA TRANSLOCATION PROTEIN 1/PARACASPASE"/>
    <property type="match status" value="1"/>
</dbReference>
<dbReference type="Gene3D" id="3.40.50.1460">
    <property type="match status" value="1"/>
</dbReference>
<dbReference type="NCBIfam" id="NF047832">
    <property type="entry name" value="caspase_w_EACC1"/>
    <property type="match status" value="1"/>
</dbReference>
<dbReference type="Pfam" id="PF00656">
    <property type="entry name" value="Peptidase_C14"/>
    <property type="match status" value="1"/>
</dbReference>
<evidence type="ECO:0000313" key="4">
    <source>
        <dbReference type="Proteomes" id="UP000185511"/>
    </source>
</evidence>
<feature type="transmembrane region" description="Helical" evidence="1">
    <location>
        <begin position="694"/>
        <end position="717"/>
    </location>
</feature>
<feature type="transmembrane region" description="Helical" evidence="1">
    <location>
        <begin position="893"/>
        <end position="913"/>
    </location>
</feature>
<name>A0AAC9LG83_9PSEU</name>
<evidence type="ECO:0000256" key="1">
    <source>
        <dbReference type="SAM" id="Phobius"/>
    </source>
</evidence>
<feature type="domain" description="Peptidase C14 caspase" evidence="2">
    <location>
        <begin position="18"/>
        <end position="250"/>
    </location>
</feature>
<dbReference type="GO" id="GO:0004197">
    <property type="term" value="F:cysteine-type endopeptidase activity"/>
    <property type="evidence" value="ECO:0007669"/>
    <property type="project" value="InterPro"/>
</dbReference>
<gene>
    <name evidence="3" type="ORF">UA74_20885</name>
</gene>
<feature type="transmembrane region" description="Helical" evidence="1">
    <location>
        <begin position="729"/>
        <end position="749"/>
    </location>
</feature>
<dbReference type="Proteomes" id="UP000185511">
    <property type="component" value="Chromosome"/>
</dbReference>
<keyword evidence="1" id="KW-0812">Transmembrane</keyword>
<dbReference type="Gene3D" id="3.40.50.300">
    <property type="entry name" value="P-loop containing nucleotide triphosphate hydrolases"/>
    <property type="match status" value="1"/>
</dbReference>
<feature type="transmembrane region" description="Helical" evidence="1">
    <location>
        <begin position="919"/>
        <end position="941"/>
    </location>
</feature>
<dbReference type="EMBL" id="CP016076">
    <property type="protein sequence ID" value="APU16202.1"/>
    <property type="molecule type" value="Genomic_DNA"/>
</dbReference>
<reference evidence="4" key="1">
    <citation type="submission" date="2016-06" db="EMBL/GenBank/DDBJ databases">
        <title>Complete genome sequence of Actinoalloteichus fjordicus DSM 46855 (=ADI127-17), type strain of the new species Actinoalloteichus fjordicus.</title>
        <authorList>
            <person name="Ruckert C."/>
            <person name="Nouioui I."/>
            <person name="Willmese J."/>
            <person name="van Wezel G."/>
            <person name="Klenk H.-P."/>
            <person name="Kalinowski J."/>
            <person name="Zotchev S.B."/>
        </authorList>
    </citation>
    <scope>NUCLEOTIDE SEQUENCE [LARGE SCALE GENOMIC DNA]</scope>
    <source>
        <strain evidence="4">ADI127-7</strain>
    </source>
</reference>
<organism evidence="3 4">
    <name type="scientific">Actinoalloteichus fjordicus</name>
    <dbReference type="NCBI Taxonomy" id="1612552"/>
    <lineage>
        <taxon>Bacteria</taxon>
        <taxon>Bacillati</taxon>
        <taxon>Actinomycetota</taxon>
        <taxon>Actinomycetes</taxon>
        <taxon>Pseudonocardiales</taxon>
        <taxon>Pseudonocardiaceae</taxon>
        <taxon>Actinoalloteichus</taxon>
    </lineage>
</organism>
<feature type="transmembrane region" description="Helical" evidence="1">
    <location>
        <begin position="793"/>
        <end position="816"/>
    </location>
</feature>
<feature type="transmembrane region" description="Helical" evidence="1">
    <location>
        <begin position="854"/>
        <end position="872"/>
    </location>
</feature>
<dbReference type="KEGG" id="acad:UA74_20885"/>
<dbReference type="InterPro" id="IPR027417">
    <property type="entry name" value="P-loop_NTPase"/>
</dbReference>
<dbReference type="PANTHER" id="PTHR22576:SF37">
    <property type="entry name" value="MUCOSA-ASSOCIATED LYMPHOID TISSUE LYMPHOMA TRANSLOCATION PROTEIN 1"/>
    <property type="match status" value="1"/>
</dbReference>
<keyword evidence="1" id="KW-1133">Transmembrane helix</keyword>
<feature type="transmembrane region" description="Helical" evidence="1">
    <location>
        <begin position="828"/>
        <end position="848"/>
    </location>
</feature>
<dbReference type="InterPro" id="IPR011600">
    <property type="entry name" value="Pept_C14_caspase"/>
</dbReference>
<protein>
    <submittedName>
        <fullName evidence="3">Caspase domain-containing protein</fullName>
    </submittedName>
</protein>
<proteinExistence type="predicted"/>
<evidence type="ECO:0000313" key="3">
    <source>
        <dbReference type="EMBL" id="APU16202.1"/>
    </source>
</evidence>